<keyword evidence="1" id="KW-1185">Reference proteome</keyword>
<name>A0A1I7ULW1_9PELO</name>
<dbReference type="InterPro" id="IPR046341">
    <property type="entry name" value="SET_dom_sf"/>
</dbReference>
<reference evidence="2" key="1">
    <citation type="submission" date="2016-11" db="UniProtKB">
        <authorList>
            <consortium name="WormBaseParasite"/>
        </authorList>
    </citation>
    <scope>IDENTIFICATION</scope>
</reference>
<dbReference type="Gene3D" id="2.170.270.10">
    <property type="entry name" value="SET domain"/>
    <property type="match status" value="1"/>
</dbReference>
<sequence>MAAPNNRANEIITNVIPHLRHSCEYNCIVRYTVRRGEVINVTIMAVKYIPTGTELTLPFRNDFMESVVELECAEHDGNMSQCPMEQRRRAWQNGQH</sequence>
<evidence type="ECO:0000313" key="1">
    <source>
        <dbReference type="Proteomes" id="UP000095282"/>
    </source>
</evidence>
<protein>
    <submittedName>
        <fullName evidence="2">SET domain-containing protein</fullName>
    </submittedName>
</protein>
<dbReference type="eggNOG" id="KOG1844">
    <property type="taxonomic scope" value="Eukaryota"/>
</dbReference>
<dbReference type="Proteomes" id="UP000095282">
    <property type="component" value="Unplaced"/>
</dbReference>
<evidence type="ECO:0000313" key="2">
    <source>
        <dbReference type="WBParaSite" id="Csp11.Scaffold630.g17270.t1"/>
    </source>
</evidence>
<accession>A0A1I7ULW1</accession>
<organism evidence="1 2">
    <name type="scientific">Caenorhabditis tropicalis</name>
    <dbReference type="NCBI Taxonomy" id="1561998"/>
    <lineage>
        <taxon>Eukaryota</taxon>
        <taxon>Metazoa</taxon>
        <taxon>Ecdysozoa</taxon>
        <taxon>Nematoda</taxon>
        <taxon>Chromadorea</taxon>
        <taxon>Rhabditida</taxon>
        <taxon>Rhabditina</taxon>
        <taxon>Rhabditomorpha</taxon>
        <taxon>Rhabditoidea</taxon>
        <taxon>Rhabditidae</taxon>
        <taxon>Peloderinae</taxon>
        <taxon>Caenorhabditis</taxon>
    </lineage>
</organism>
<dbReference type="AlphaFoldDB" id="A0A1I7ULW1"/>
<dbReference type="SUPFAM" id="SSF82199">
    <property type="entry name" value="SET domain"/>
    <property type="match status" value="1"/>
</dbReference>
<dbReference type="WBParaSite" id="Csp11.Scaffold630.g17270.t1">
    <property type="protein sequence ID" value="Csp11.Scaffold630.g17270.t1"/>
    <property type="gene ID" value="Csp11.Scaffold630.g17270"/>
</dbReference>
<dbReference type="STRING" id="1561998.A0A1I7ULW1"/>
<proteinExistence type="predicted"/>